<proteinExistence type="predicted"/>
<accession>A0AAV1ITS4</accession>
<dbReference type="AlphaFoldDB" id="A0AAV1ITS4"/>
<dbReference type="Proteomes" id="UP001497472">
    <property type="component" value="Unassembled WGS sequence"/>
</dbReference>
<keyword evidence="2" id="KW-1185">Reference proteome</keyword>
<comment type="caution">
    <text evidence="1">The sequence shown here is derived from an EMBL/GenBank/DDBJ whole genome shotgun (WGS) entry which is preliminary data.</text>
</comment>
<sequence length="76" mass="8458">MVLKTHKQTSVVPRIEPNSTHDFFDGCDRPTLSPTISMAAFQELCVAIIRFRQLAEAIARTTDGRCAENHISINAD</sequence>
<protein>
    <submittedName>
        <fullName evidence="1">Uncharacterized protein</fullName>
    </submittedName>
</protein>
<evidence type="ECO:0000313" key="1">
    <source>
        <dbReference type="EMBL" id="CAK1540071.1"/>
    </source>
</evidence>
<reference evidence="1 2" key="1">
    <citation type="submission" date="2023-11" db="EMBL/GenBank/DDBJ databases">
        <authorList>
            <person name="Okamura Y."/>
        </authorList>
    </citation>
    <scope>NUCLEOTIDE SEQUENCE [LARGE SCALE GENOMIC DNA]</scope>
</reference>
<name>A0AAV1ITS4_9NEOP</name>
<evidence type="ECO:0000313" key="2">
    <source>
        <dbReference type="Proteomes" id="UP001497472"/>
    </source>
</evidence>
<dbReference type="EMBL" id="CAVLEF010000001">
    <property type="protein sequence ID" value="CAK1540071.1"/>
    <property type="molecule type" value="Genomic_DNA"/>
</dbReference>
<gene>
    <name evidence="1" type="ORF">LNINA_LOCUS154</name>
</gene>
<organism evidence="1 2">
    <name type="scientific">Leptosia nina</name>
    <dbReference type="NCBI Taxonomy" id="320188"/>
    <lineage>
        <taxon>Eukaryota</taxon>
        <taxon>Metazoa</taxon>
        <taxon>Ecdysozoa</taxon>
        <taxon>Arthropoda</taxon>
        <taxon>Hexapoda</taxon>
        <taxon>Insecta</taxon>
        <taxon>Pterygota</taxon>
        <taxon>Neoptera</taxon>
        <taxon>Endopterygota</taxon>
        <taxon>Lepidoptera</taxon>
        <taxon>Glossata</taxon>
        <taxon>Ditrysia</taxon>
        <taxon>Papilionoidea</taxon>
        <taxon>Pieridae</taxon>
        <taxon>Pierinae</taxon>
        <taxon>Leptosia</taxon>
    </lineage>
</organism>